<protein>
    <submittedName>
        <fullName evidence="1">Uncharacterized protein</fullName>
    </submittedName>
</protein>
<accession>A0A3S2Y6R1</accession>
<dbReference type="RefSeq" id="WP_127711131.1">
    <property type="nucleotide sequence ID" value="NZ_SACO01000014.1"/>
</dbReference>
<gene>
    <name evidence="1" type="ORF">EOE18_15360</name>
</gene>
<name>A0A3S2Y6R1_9SPHN</name>
<evidence type="ECO:0000313" key="1">
    <source>
        <dbReference type="EMBL" id="RVU03499.1"/>
    </source>
</evidence>
<sequence>MPATFTSIGDGTRTVFQLPVAVQATSDVTSVLVNGSAGPAVNAVAGDLVTLASAPASGAVVALTVKDRRMDEYADFVDYNDRPVLTSYTPATHTLVGTAIPGNIIDIYAGQTYVGSSIANPDGSFTVVLWTFSGSQLITATQRRPDYQLTMRGAADGYGITSAY</sequence>
<reference evidence="1 2" key="1">
    <citation type="submission" date="2019-01" db="EMBL/GenBank/DDBJ databases">
        <authorList>
            <person name="Chen W.-M."/>
        </authorList>
    </citation>
    <scope>NUCLEOTIDE SEQUENCE [LARGE SCALE GENOMIC DNA]</scope>
    <source>
        <strain evidence="1 2">FSY-9</strain>
    </source>
</reference>
<keyword evidence="2" id="KW-1185">Reference proteome</keyword>
<evidence type="ECO:0000313" key="2">
    <source>
        <dbReference type="Proteomes" id="UP000282837"/>
    </source>
</evidence>
<dbReference type="Proteomes" id="UP000282837">
    <property type="component" value="Unassembled WGS sequence"/>
</dbReference>
<proteinExistence type="predicted"/>
<organism evidence="1 2">
    <name type="scientific">Novosphingobium umbonatum</name>
    <dbReference type="NCBI Taxonomy" id="1908524"/>
    <lineage>
        <taxon>Bacteria</taxon>
        <taxon>Pseudomonadati</taxon>
        <taxon>Pseudomonadota</taxon>
        <taxon>Alphaproteobacteria</taxon>
        <taxon>Sphingomonadales</taxon>
        <taxon>Sphingomonadaceae</taxon>
        <taxon>Novosphingobium</taxon>
    </lineage>
</organism>
<dbReference type="AlphaFoldDB" id="A0A3S2Y6R1"/>
<comment type="caution">
    <text evidence="1">The sequence shown here is derived from an EMBL/GenBank/DDBJ whole genome shotgun (WGS) entry which is preliminary data.</text>
</comment>
<dbReference type="EMBL" id="SACO01000014">
    <property type="protein sequence ID" value="RVU03499.1"/>
    <property type="molecule type" value="Genomic_DNA"/>
</dbReference>